<dbReference type="InterPro" id="IPR011234">
    <property type="entry name" value="Fumarylacetoacetase-like_C"/>
</dbReference>
<dbReference type="EMBL" id="JBHSTI010000008">
    <property type="protein sequence ID" value="MFC6238216.1"/>
    <property type="molecule type" value="Genomic_DNA"/>
</dbReference>
<sequence>MTLTSERADELAAALYEARRTRVPVPPLTDGDPTLTLEDAYLVQQGVVRRYLDDGDRVVGYKLGLTSKPMQQMLGVDSPDFAPVMASHVLDDGAAVPLTDFIAPKLEAEIALVLGADLSGPDCTPLDVQRAVEGVVASIELVDSRVADWRIKLVDTVSDMASSGAIVIGGGSTPVADVDLRTLGMVFTRDGEVIATGAGAAALGNPAAAVAWLVRTLHPFGASLPAGSIVMTGALHAAVPVAARETYRAEFDRLGSVSVRIV</sequence>
<organism evidence="3 4">
    <name type="scientific">Longivirga aurantiaca</name>
    <dbReference type="NCBI Taxonomy" id="1837743"/>
    <lineage>
        <taxon>Bacteria</taxon>
        <taxon>Bacillati</taxon>
        <taxon>Actinomycetota</taxon>
        <taxon>Actinomycetes</taxon>
        <taxon>Sporichthyales</taxon>
        <taxon>Sporichthyaceae</taxon>
        <taxon>Longivirga</taxon>
    </lineage>
</organism>
<dbReference type="SUPFAM" id="SSF56529">
    <property type="entry name" value="FAH"/>
    <property type="match status" value="1"/>
</dbReference>
<dbReference type="PANTHER" id="PTHR30143:SF0">
    <property type="entry name" value="2-KETO-4-PENTENOATE HYDRATASE"/>
    <property type="match status" value="1"/>
</dbReference>
<dbReference type="Gene3D" id="3.90.850.10">
    <property type="entry name" value="Fumarylacetoacetase-like, C-terminal domain"/>
    <property type="match status" value="1"/>
</dbReference>
<evidence type="ECO:0000256" key="1">
    <source>
        <dbReference type="ARBA" id="ARBA00023239"/>
    </source>
</evidence>
<proteinExistence type="predicted"/>
<dbReference type="InterPro" id="IPR036663">
    <property type="entry name" value="Fumarylacetoacetase_C_sf"/>
</dbReference>
<comment type="caution">
    <text evidence="3">The sequence shown here is derived from an EMBL/GenBank/DDBJ whole genome shotgun (WGS) entry which is preliminary data.</text>
</comment>
<keyword evidence="1" id="KW-0456">Lyase</keyword>
<dbReference type="InterPro" id="IPR050772">
    <property type="entry name" value="Hydratase-Decarb/MhpD_sf"/>
</dbReference>
<gene>
    <name evidence="3" type="ORF">ACFQGU_10025</name>
</gene>
<dbReference type="Pfam" id="PF01557">
    <property type="entry name" value="FAA_hydrolase"/>
    <property type="match status" value="1"/>
</dbReference>
<protein>
    <submittedName>
        <fullName evidence="3">2-keto-4-pentenoate hydratase</fullName>
    </submittedName>
</protein>
<keyword evidence="4" id="KW-1185">Reference proteome</keyword>
<dbReference type="RefSeq" id="WP_386766233.1">
    <property type="nucleotide sequence ID" value="NZ_JBHSTI010000008.1"/>
</dbReference>
<name>A0ABW1T105_9ACTN</name>
<evidence type="ECO:0000313" key="3">
    <source>
        <dbReference type="EMBL" id="MFC6238216.1"/>
    </source>
</evidence>
<evidence type="ECO:0000313" key="4">
    <source>
        <dbReference type="Proteomes" id="UP001596138"/>
    </source>
</evidence>
<evidence type="ECO:0000259" key="2">
    <source>
        <dbReference type="Pfam" id="PF01557"/>
    </source>
</evidence>
<dbReference type="PANTHER" id="PTHR30143">
    <property type="entry name" value="ACID HYDRATASE"/>
    <property type="match status" value="1"/>
</dbReference>
<reference evidence="4" key="1">
    <citation type="journal article" date="2019" name="Int. J. Syst. Evol. Microbiol.">
        <title>The Global Catalogue of Microorganisms (GCM) 10K type strain sequencing project: providing services to taxonomists for standard genome sequencing and annotation.</title>
        <authorList>
            <consortium name="The Broad Institute Genomics Platform"/>
            <consortium name="The Broad Institute Genome Sequencing Center for Infectious Disease"/>
            <person name="Wu L."/>
            <person name="Ma J."/>
        </authorList>
    </citation>
    <scope>NUCLEOTIDE SEQUENCE [LARGE SCALE GENOMIC DNA]</scope>
    <source>
        <strain evidence="4">CGMCC 4.7317</strain>
    </source>
</reference>
<dbReference type="Proteomes" id="UP001596138">
    <property type="component" value="Unassembled WGS sequence"/>
</dbReference>
<accession>A0ABW1T105</accession>
<feature type="domain" description="Fumarylacetoacetase-like C-terminal" evidence="2">
    <location>
        <begin position="86"/>
        <end position="261"/>
    </location>
</feature>